<protein>
    <submittedName>
        <fullName evidence="6">ATP-dependent helicase</fullName>
    </submittedName>
</protein>
<proteinExistence type="inferred from homology"/>
<dbReference type="Pfam" id="PF00270">
    <property type="entry name" value="DEAD"/>
    <property type="match status" value="1"/>
</dbReference>
<reference evidence="6 7" key="1">
    <citation type="submission" date="2015-12" db="EMBL/GenBank/DDBJ databases">
        <title>A stable core within a dynamic pangenome in Sulfolobus acidocaldarius.</title>
        <authorList>
            <person name="Anderson R."/>
            <person name="Kouris A."/>
            <person name="Seward C."/>
            <person name="Campbell K."/>
            <person name="Whitaker R."/>
        </authorList>
    </citation>
    <scope>NUCLEOTIDE SEQUENCE [LARGE SCALE GENOMIC DNA]</scope>
    <source>
        <strain evidence="6 7">GG12-C01-09</strain>
    </source>
</reference>
<dbReference type="Pfam" id="PF08494">
    <property type="entry name" value="DEAD_assoc"/>
    <property type="match status" value="1"/>
</dbReference>
<keyword evidence="2" id="KW-0067">ATP-binding</keyword>
<sequence length="934" mass="107650">MDKNDLSYKLLSLIREKGWDDLTSIQKKTLSPILLGKNVLIIAPTGYGKTEAALLPIFNSMLNDTSLSPVALLYITPLKALINDLTHRIDWWASKLGFIVSRKHGEVPQKEKSIRLKRVPHILVTTPEGLEVDLDWATKFRENYKNIKWVVIDEVHELVHSKRGAQLSVLLERLKEYSGNDFQRIGLSATISNEKKVAQLLFGSSQRDFNIIKVSSNKNFELKIHKVEHQGETWTTIAKTVINKIEKPTLLFTNSRFSTERLFEELEKYNIPSVFVHHSSISRDDKNKVEENLREGRANLVICTRTLELGIHVGDVKKVIMYRPPPSVSSFLQRLGRSGHLIDHVSCGEILCLYDHEVIESLALSELAMQGKLESGKVMPFLDVVAREAIGIALQYGEVDVNRLYSIISSSTYFRALSFEEFLKLIEYLANNNLLKVEGNRVKVGKTFFKIWSFNKNNKLAWMKDFSEFFSFVSSDETFLLRFENKTVGEIDAIYVYKHLRNNDTIRISGKLWRIVSIDLNKMTITVVPANDGEGEIPIWKGENVSRSNLLPKKISKVIRNYKRYLDLNIINNAAKNDLKNFVNFYLVHGLPLPNRKTIYVEKDKNEIIYATLINEKVSNTLAHLLLYLATKDLSLNVSVRSSIYGFSIRGVENDLMSEIVNMNEDELRKLIIKSIMRSPLFYTVLKEIKYSFGKIGNVSLHDDKLLIKEAIKQTVYKYFSIKNTLKYIKMIKNKDIDIIHIEGISPLGRAVLNHTPLRPWITDLSIRIYQAMKGGAYTVSELSEMLGISEKSLESRLKKMRKYDSKYRTCNFIDIDTKDMRWVLLEDFEEIVETGDYYNSFEPIKLDETYVAVIRPINNEGNIEIVFRVKELVENPENVTRRIPYDEVFELKLKDPSDPLVMSISPRYYFVNKNVIKFLILNAVSYIQNTRFG</sequence>
<dbReference type="GO" id="GO:0140097">
    <property type="term" value="F:catalytic activity, acting on DNA"/>
    <property type="evidence" value="ECO:0007669"/>
    <property type="project" value="UniProtKB-ARBA"/>
</dbReference>
<dbReference type="InterPro" id="IPR013701">
    <property type="entry name" value="Lhr-like_DEAD/DEAH_assoc"/>
</dbReference>
<dbReference type="RefSeq" id="WP_011278157.1">
    <property type="nucleotide sequence ID" value="NZ_CP013694.1"/>
</dbReference>
<gene>
    <name evidence="6" type="ORF">ATY89_11405</name>
</gene>
<dbReference type="SUPFAM" id="SSF52540">
    <property type="entry name" value="P-loop containing nucleoside triphosphate hydrolases"/>
    <property type="match status" value="1"/>
</dbReference>
<dbReference type="AlphaFoldDB" id="A0A0U3HIH2"/>
<dbReference type="InterPro" id="IPR052511">
    <property type="entry name" value="ATP-dep_Helicase"/>
</dbReference>
<dbReference type="PIRSF" id="PIRSF037307">
    <property type="entry name" value="Lhr-like_helic_prd"/>
    <property type="match status" value="1"/>
</dbReference>
<evidence type="ECO:0000256" key="1">
    <source>
        <dbReference type="ARBA" id="ARBA00022741"/>
    </source>
</evidence>
<dbReference type="GO" id="GO:0005524">
    <property type="term" value="F:ATP binding"/>
    <property type="evidence" value="ECO:0007669"/>
    <property type="project" value="UniProtKB-KW"/>
</dbReference>
<dbReference type="EMBL" id="CP013694">
    <property type="protein sequence ID" value="ALU30668.1"/>
    <property type="molecule type" value="Genomic_DNA"/>
</dbReference>
<evidence type="ECO:0000259" key="5">
    <source>
        <dbReference type="PROSITE" id="PS51194"/>
    </source>
</evidence>
<dbReference type="Gene3D" id="3.40.50.300">
    <property type="entry name" value="P-loop containing nucleotide triphosphate hydrolases"/>
    <property type="match status" value="2"/>
</dbReference>
<keyword evidence="6" id="KW-0347">Helicase</keyword>
<dbReference type="OMA" id="DWASKFR"/>
<comment type="similarity">
    <text evidence="3">Belongs to the Lhr helicase family. Lhr-Core subfamily.</text>
</comment>
<dbReference type="GO" id="GO:0003677">
    <property type="term" value="F:DNA binding"/>
    <property type="evidence" value="ECO:0007669"/>
    <property type="project" value="TreeGrafter"/>
</dbReference>
<dbReference type="GO" id="GO:0016887">
    <property type="term" value="F:ATP hydrolysis activity"/>
    <property type="evidence" value="ECO:0007669"/>
    <property type="project" value="TreeGrafter"/>
</dbReference>
<keyword evidence="1" id="KW-0547">Nucleotide-binding</keyword>
<accession>A0A0U3HIH2</accession>
<dbReference type="PANTHER" id="PTHR47962:SF5">
    <property type="entry name" value="ATP-DEPENDENT HELICASE LHR-RELATED"/>
    <property type="match status" value="1"/>
</dbReference>
<evidence type="ECO:0000313" key="7">
    <source>
        <dbReference type="Proteomes" id="UP000065473"/>
    </source>
</evidence>
<dbReference type="GO" id="GO:0004386">
    <property type="term" value="F:helicase activity"/>
    <property type="evidence" value="ECO:0007669"/>
    <property type="project" value="UniProtKB-KW"/>
</dbReference>
<dbReference type="InterPro" id="IPR011545">
    <property type="entry name" value="DEAD/DEAH_box_helicase_dom"/>
</dbReference>
<dbReference type="PROSITE" id="PS51194">
    <property type="entry name" value="HELICASE_CTER"/>
    <property type="match status" value="1"/>
</dbReference>
<dbReference type="SMART" id="SM00487">
    <property type="entry name" value="DEXDc"/>
    <property type="match status" value="1"/>
</dbReference>
<evidence type="ECO:0000313" key="6">
    <source>
        <dbReference type="EMBL" id="ALU30668.1"/>
    </source>
</evidence>
<evidence type="ECO:0000259" key="4">
    <source>
        <dbReference type="PROSITE" id="PS51192"/>
    </source>
</evidence>
<dbReference type="InterPro" id="IPR027417">
    <property type="entry name" value="P-loop_NTPase"/>
</dbReference>
<organism evidence="6 7">
    <name type="scientific">Sulfolobus acidocaldarius</name>
    <dbReference type="NCBI Taxonomy" id="2285"/>
    <lineage>
        <taxon>Archaea</taxon>
        <taxon>Thermoproteota</taxon>
        <taxon>Thermoprotei</taxon>
        <taxon>Sulfolobales</taxon>
        <taxon>Sulfolobaceae</taxon>
        <taxon>Sulfolobus</taxon>
    </lineage>
</organism>
<keyword evidence="6" id="KW-0378">Hydrolase</keyword>
<feature type="domain" description="Helicase ATP-binding" evidence="4">
    <location>
        <begin position="30"/>
        <end position="209"/>
    </location>
</feature>
<dbReference type="InterPro" id="IPR017170">
    <property type="entry name" value="Lhr-like"/>
</dbReference>
<name>A0A0U3HIH2_9CREN</name>
<dbReference type="SMART" id="SM00490">
    <property type="entry name" value="HELICc"/>
    <property type="match status" value="1"/>
</dbReference>
<dbReference type="PROSITE" id="PS51192">
    <property type="entry name" value="HELICASE_ATP_BIND_1"/>
    <property type="match status" value="1"/>
</dbReference>
<dbReference type="Proteomes" id="UP000065473">
    <property type="component" value="Chromosome"/>
</dbReference>
<dbReference type="InterPro" id="IPR001650">
    <property type="entry name" value="Helicase_C-like"/>
</dbReference>
<dbReference type="InterPro" id="IPR014001">
    <property type="entry name" value="Helicase_ATP-bd"/>
</dbReference>
<evidence type="ECO:0000256" key="3">
    <source>
        <dbReference type="ARBA" id="ARBA00093467"/>
    </source>
</evidence>
<evidence type="ECO:0000256" key="2">
    <source>
        <dbReference type="ARBA" id="ARBA00022840"/>
    </source>
</evidence>
<dbReference type="Pfam" id="PF00271">
    <property type="entry name" value="Helicase_C"/>
    <property type="match status" value="1"/>
</dbReference>
<dbReference type="GeneID" id="14551822"/>
<dbReference type="PANTHER" id="PTHR47962">
    <property type="entry name" value="ATP-DEPENDENT HELICASE LHR-RELATED-RELATED"/>
    <property type="match status" value="1"/>
</dbReference>
<feature type="domain" description="Helicase C-terminal" evidence="5">
    <location>
        <begin position="237"/>
        <end position="385"/>
    </location>
</feature>